<name>A0A233V8C1_FINMA</name>
<dbReference type="InterPro" id="IPR023198">
    <property type="entry name" value="PGP-like_dom2"/>
</dbReference>
<protein>
    <submittedName>
        <fullName evidence="1">Phosphoglycolate phosphatase</fullName>
    </submittedName>
</protein>
<dbReference type="InterPro" id="IPR041492">
    <property type="entry name" value="HAD_2"/>
</dbReference>
<gene>
    <name evidence="1" type="ORF">B9N49_01680</name>
</gene>
<dbReference type="PRINTS" id="PR00413">
    <property type="entry name" value="HADHALOGNASE"/>
</dbReference>
<dbReference type="Gene3D" id="3.40.50.1000">
    <property type="entry name" value="HAD superfamily/HAD-like"/>
    <property type="match status" value="1"/>
</dbReference>
<dbReference type="InterPro" id="IPR050155">
    <property type="entry name" value="HAD-like_hydrolase_sf"/>
</dbReference>
<dbReference type="InterPro" id="IPR023214">
    <property type="entry name" value="HAD_sf"/>
</dbReference>
<dbReference type="FunFam" id="3.40.50.1000:FF:000022">
    <property type="entry name" value="Phosphoglycolate phosphatase"/>
    <property type="match status" value="1"/>
</dbReference>
<dbReference type="RefSeq" id="WP_094205248.1">
    <property type="nucleotide sequence ID" value="NZ_CP085957.1"/>
</dbReference>
<reference evidence="2" key="1">
    <citation type="submission" date="2017-04" db="EMBL/GenBank/DDBJ databases">
        <title>Finegoldia magna isolated from orthopedic joint implant-associated infections.</title>
        <authorList>
            <person name="Bjorklund S."/>
            <person name="Bruggemann H."/>
            <person name="Jensen A."/>
            <person name="Hellmark B."/>
            <person name="Soderquist B."/>
        </authorList>
    </citation>
    <scope>NUCLEOTIDE SEQUENCE [LARGE SCALE GENOMIC DNA]</scope>
    <source>
        <strain evidence="2">CCUG 54800</strain>
    </source>
</reference>
<dbReference type="Proteomes" id="UP000215413">
    <property type="component" value="Unassembled WGS sequence"/>
</dbReference>
<dbReference type="SFLD" id="SFLDG01129">
    <property type="entry name" value="C1.5:_HAD__Beta-PGM__Phosphata"/>
    <property type="match status" value="1"/>
</dbReference>
<sequence>MKRVFVFDLDGTLIDSIEMINNCFNHTTKKFGLKPVEKEKFNYFLGDGPKILVEKSLNYLIERDNLDEAKIHSQFNKIYDSYIEYYNGYDDKKTQLYPHIRESLDKLKEMGALICVCTNKTLPAAEKILNNLFPQGYFDYVSALEDETKRKPNPFLLEKIVEDLDIKKEEIVYFGDTDTDIETCKNADVTSVGVEWGFREREELVESGADFVISDQRRIVDFYGELPKNIG</sequence>
<dbReference type="GO" id="GO:0005829">
    <property type="term" value="C:cytosol"/>
    <property type="evidence" value="ECO:0007669"/>
    <property type="project" value="TreeGrafter"/>
</dbReference>
<comment type="caution">
    <text evidence="1">The sequence shown here is derived from an EMBL/GenBank/DDBJ whole genome shotgun (WGS) entry which is preliminary data.</text>
</comment>
<dbReference type="PANTHER" id="PTHR43434:SF1">
    <property type="entry name" value="PHOSPHOGLYCOLATE PHOSPHATASE"/>
    <property type="match status" value="1"/>
</dbReference>
<dbReference type="SUPFAM" id="SSF56784">
    <property type="entry name" value="HAD-like"/>
    <property type="match status" value="1"/>
</dbReference>
<dbReference type="AlphaFoldDB" id="A0A233V8C1"/>
<dbReference type="InterPro" id="IPR006439">
    <property type="entry name" value="HAD-SF_hydro_IA"/>
</dbReference>
<dbReference type="InterPro" id="IPR036412">
    <property type="entry name" value="HAD-like_sf"/>
</dbReference>
<organism evidence="1 2">
    <name type="scientific">Finegoldia magna</name>
    <name type="common">Peptostreptococcus magnus</name>
    <dbReference type="NCBI Taxonomy" id="1260"/>
    <lineage>
        <taxon>Bacteria</taxon>
        <taxon>Bacillati</taxon>
        <taxon>Bacillota</taxon>
        <taxon>Tissierellia</taxon>
        <taxon>Tissierellales</taxon>
        <taxon>Peptoniphilaceae</taxon>
        <taxon>Finegoldia</taxon>
    </lineage>
</organism>
<accession>A0A233V8C1</accession>
<evidence type="ECO:0000313" key="2">
    <source>
        <dbReference type="Proteomes" id="UP000215413"/>
    </source>
</evidence>
<dbReference type="Pfam" id="PF13419">
    <property type="entry name" value="HAD_2"/>
    <property type="match status" value="1"/>
</dbReference>
<dbReference type="EMBL" id="NDYC01000009">
    <property type="protein sequence ID" value="OXZ28637.1"/>
    <property type="molecule type" value="Genomic_DNA"/>
</dbReference>
<dbReference type="GO" id="GO:0006281">
    <property type="term" value="P:DNA repair"/>
    <property type="evidence" value="ECO:0007669"/>
    <property type="project" value="TreeGrafter"/>
</dbReference>
<dbReference type="PANTHER" id="PTHR43434">
    <property type="entry name" value="PHOSPHOGLYCOLATE PHOSPHATASE"/>
    <property type="match status" value="1"/>
</dbReference>
<dbReference type="SFLD" id="SFLDS00003">
    <property type="entry name" value="Haloacid_Dehalogenase"/>
    <property type="match status" value="1"/>
</dbReference>
<dbReference type="SFLD" id="SFLDG01135">
    <property type="entry name" value="C1.5.6:_HAD__Beta-PGM__Phospha"/>
    <property type="match status" value="1"/>
</dbReference>
<dbReference type="Gene3D" id="1.10.150.240">
    <property type="entry name" value="Putative phosphatase, domain 2"/>
    <property type="match status" value="1"/>
</dbReference>
<dbReference type="NCBIfam" id="TIGR01549">
    <property type="entry name" value="HAD-SF-IA-v1"/>
    <property type="match status" value="1"/>
</dbReference>
<proteinExistence type="predicted"/>
<evidence type="ECO:0000313" key="1">
    <source>
        <dbReference type="EMBL" id="OXZ28637.1"/>
    </source>
</evidence>
<dbReference type="GO" id="GO:0008967">
    <property type="term" value="F:phosphoglycolate phosphatase activity"/>
    <property type="evidence" value="ECO:0007669"/>
    <property type="project" value="TreeGrafter"/>
</dbReference>